<dbReference type="EMBL" id="GL870989">
    <property type="protein sequence ID" value="EGC37879.1"/>
    <property type="molecule type" value="Genomic_DNA"/>
</dbReference>
<dbReference type="PANTHER" id="PTHR39532">
    <property type="entry name" value="F-BOX DOMAIN-CONTAINING PROTEIN-RELATED"/>
    <property type="match status" value="1"/>
</dbReference>
<dbReference type="STRING" id="5786.F0ZDY5"/>
<feature type="region of interest" description="Disordered" evidence="1">
    <location>
        <begin position="580"/>
        <end position="609"/>
    </location>
</feature>
<keyword evidence="3" id="KW-1185">Reference proteome</keyword>
<dbReference type="InParanoid" id="F0ZDY5"/>
<organism evidence="2 3">
    <name type="scientific">Dictyostelium purpureum</name>
    <name type="common">Slime mold</name>
    <dbReference type="NCBI Taxonomy" id="5786"/>
    <lineage>
        <taxon>Eukaryota</taxon>
        <taxon>Amoebozoa</taxon>
        <taxon>Evosea</taxon>
        <taxon>Eumycetozoa</taxon>
        <taxon>Dictyostelia</taxon>
        <taxon>Dictyosteliales</taxon>
        <taxon>Dictyosteliaceae</taxon>
        <taxon>Dictyostelium</taxon>
    </lineage>
</organism>
<name>F0ZDY5_DICPU</name>
<dbReference type="PANTHER" id="PTHR39532:SF4">
    <property type="entry name" value="F-BOX DOMAIN-CONTAINING PROTEIN"/>
    <property type="match status" value="1"/>
</dbReference>
<dbReference type="eggNOG" id="ENOG502RINE">
    <property type="taxonomic scope" value="Eukaryota"/>
</dbReference>
<proteinExistence type="predicted"/>
<gene>
    <name evidence="2" type="ORF">DICPUDRAFT_149516</name>
</gene>
<evidence type="ECO:0000313" key="2">
    <source>
        <dbReference type="EMBL" id="EGC37879.1"/>
    </source>
</evidence>
<dbReference type="OMA" id="IANTRCK"/>
<dbReference type="AlphaFoldDB" id="F0ZDY5"/>
<reference evidence="3" key="1">
    <citation type="journal article" date="2011" name="Genome Biol.">
        <title>Comparative genomics of the social amoebae Dictyostelium discoideum and Dictyostelium purpureum.</title>
        <authorList>
            <consortium name="US DOE Joint Genome Institute (JGI-PGF)"/>
            <person name="Sucgang R."/>
            <person name="Kuo A."/>
            <person name="Tian X."/>
            <person name="Salerno W."/>
            <person name="Parikh A."/>
            <person name="Feasley C.L."/>
            <person name="Dalin E."/>
            <person name="Tu H."/>
            <person name="Huang E."/>
            <person name="Barry K."/>
            <person name="Lindquist E."/>
            <person name="Shapiro H."/>
            <person name="Bruce D."/>
            <person name="Schmutz J."/>
            <person name="Salamov A."/>
            <person name="Fey P."/>
            <person name="Gaudet P."/>
            <person name="Anjard C."/>
            <person name="Babu M.M."/>
            <person name="Basu S."/>
            <person name="Bushmanova Y."/>
            <person name="van der Wel H."/>
            <person name="Katoh-Kurasawa M."/>
            <person name="Dinh C."/>
            <person name="Coutinho P.M."/>
            <person name="Saito T."/>
            <person name="Elias M."/>
            <person name="Schaap P."/>
            <person name="Kay R.R."/>
            <person name="Henrissat B."/>
            <person name="Eichinger L."/>
            <person name="Rivero F."/>
            <person name="Putnam N.H."/>
            <person name="West C.M."/>
            <person name="Loomis W.F."/>
            <person name="Chisholm R.L."/>
            <person name="Shaulsky G."/>
            <person name="Strassmann J.E."/>
            <person name="Queller D.C."/>
            <person name="Kuspa A."/>
            <person name="Grigoriev I.V."/>
        </authorList>
    </citation>
    <scope>NUCLEOTIDE SEQUENCE [LARGE SCALE GENOMIC DNA]</scope>
    <source>
        <strain evidence="3">QSDP1</strain>
    </source>
</reference>
<dbReference type="VEuPathDB" id="AmoebaDB:DICPUDRAFT_149516"/>
<dbReference type="OrthoDB" id="22712at2759"/>
<evidence type="ECO:0000313" key="3">
    <source>
        <dbReference type="Proteomes" id="UP000001064"/>
    </source>
</evidence>
<feature type="compositionally biased region" description="Low complexity" evidence="1">
    <location>
        <begin position="599"/>
        <end position="609"/>
    </location>
</feature>
<dbReference type="GeneID" id="10499045"/>
<dbReference type="Proteomes" id="UP000001064">
    <property type="component" value="Unassembled WGS sequence"/>
</dbReference>
<dbReference type="RefSeq" id="XP_003285629.1">
    <property type="nucleotide sequence ID" value="XM_003285581.1"/>
</dbReference>
<dbReference type="KEGG" id="dpp:DICPUDRAFT_149516"/>
<evidence type="ECO:0000256" key="1">
    <source>
        <dbReference type="SAM" id="MobiDB-lite"/>
    </source>
</evidence>
<sequence>MICVSNDAFGFFEYINNNIKNLDNNLNVENLYKSFSHPSLSSTYQQYPNYIPYNEAIQVFKLFDNLKDNQVARVYIVIQFFKYYLNKKDRNEKEIHKFISKVILDKSTMVNECYKYLKTISNRNCNINNIFFILDKIFKDKSRLEELRLTSSTEDLSESKSKFQNKSFIKNLELLLDLKSIQTNNTQVFIQYFQKFIDSHPPTSISQLYFYNLLYDTLSKMEDPNLTNLITTLQSYKPIIKGLFINNKRPYNEITIEEPLKSKKKLKPNVTTSANNDRKEIYLYNLLIQKIIGYILYTNKFLKWKIEYQPIDPKPKEKIVSSVDKRREIFLSTSLAIMSLASVSKRFHYNLGRVLEDIDWSTYKYDKFLTGQISFGKPFSLFQKPFTNIRYDTLIRTTPYEFIDYAFAQVENLIIVGDAINVKEGCSNNDYNIYDIGYTTFPPTYSFPFLTKLTVLGRATKCQSYKVETGGLYLIKYILSNTGCKIEEFTIINQQSLYLPDEFDTSIINNLLEYHSSTLKTVRLKYSCKAPQKHSFVSKMIELLEPFKTIHIELYQGKYKYKNPFIFQRLTFDRAEIKLRPSNKKNNNNNNDNNKKIKNNNNNNINNNNIQYDSIQKNKIFIDYSNTNVSGISTSINHFFNNFIPFEIKKNLNNRIIE</sequence>
<protein>
    <submittedName>
        <fullName evidence="2">Uncharacterized protein</fullName>
    </submittedName>
</protein>
<accession>F0ZDY5</accession>